<dbReference type="AlphaFoldDB" id="A0AAN9MLB0"/>
<name>A0AAN9MLB0_PHACN</name>
<sequence length="99" mass="11179">MSDEQRRNIPAIAGHMTRANPVESTRRVLHVATVLWMSALGKTIRGSLSLFQGTVLAPRFLSLPSSSVSIFVWFWFYCFGLGNFHFNHDAIFIASMTME</sequence>
<gene>
    <name evidence="1" type="ORF">VNO80_15985</name>
</gene>
<comment type="caution">
    <text evidence="1">The sequence shown here is derived from an EMBL/GenBank/DDBJ whole genome shotgun (WGS) entry which is preliminary data.</text>
</comment>
<evidence type="ECO:0000313" key="2">
    <source>
        <dbReference type="Proteomes" id="UP001374584"/>
    </source>
</evidence>
<dbReference type="EMBL" id="JAYMYR010000006">
    <property type="protein sequence ID" value="KAK7356710.1"/>
    <property type="molecule type" value="Genomic_DNA"/>
</dbReference>
<reference evidence="1 2" key="1">
    <citation type="submission" date="2024-01" db="EMBL/GenBank/DDBJ databases">
        <title>The genomes of 5 underutilized Papilionoideae crops provide insights into root nodulation and disease resistanc.</title>
        <authorList>
            <person name="Jiang F."/>
        </authorList>
    </citation>
    <scope>NUCLEOTIDE SEQUENCE [LARGE SCALE GENOMIC DNA]</scope>
    <source>
        <strain evidence="1">JINMINGXINNONG_FW02</strain>
        <tissue evidence="1">Leaves</tissue>
    </source>
</reference>
<dbReference type="Proteomes" id="UP001374584">
    <property type="component" value="Unassembled WGS sequence"/>
</dbReference>
<evidence type="ECO:0000313" key="1">
    <source>
        <dbReference type="EMBL" id="KAK7356710.1"/>
    </source>
</evidence>
<accession>A0AAN9MLB0</accession>
<protein>
    <submittedName>
        <fullName evidence="1">Uncharacterized protein</fullName>
    </submittedName>
</protein>
<proteinExistence type="predicted"/>
<keyword evidence="2" id="KW-1185">Reference proteome</keyword>
<organism evidence="1 2">
    <name type="scientific">Phaseolus coccineus</name>
    <name type="common">Scarlet runner bean</name>
    <name type="synonym">Phaseolus multiflorus</name>
    <dbReference type="NCBI Taxonomy" id="3886"/>
    <lineage>
        <taxon>Eukaryota</taxon>
        <taxon>Viridiplantae</taxon>
        <taxon>Streptophyta</taxon>
        <taxon>Embryophyta</taxon>
        <taxon>Tracheophyta</taxon>
        <taxon>Spermatophyta</taxon>
        <taxon>Magnoliopsida</taxon>
        <taxon>eudicotyledons</taxon>
        <taxon>Gunneridae</taxon>
        <taxon>Pentapetalae</taxon>
        <taxon>rosids</taxon>
        <taxon>fabids</taxon>
        <taxon>Fabales</taxon>
        <taxon>Fabaceae</taxon>
        <taxon>Papilionoideae</taxon>
        <taxon>50 kb inversion clade</taxon>
        <taxon>NPAAA clade</taxon>
        <taxon>indigoferoid/millettioid clade</taxon>
        <taxon>Phaseoleae</taxon>
        <taxon>Phaseolus</taxon>
    </lineage>
</organism>